<reference evidence="2 3" key="1">
    <citation type="journal article" date="2019" name="Int. J. Syst. Evol. Microbiol.">
        <title>The Global Catalogue of Microorganisms (GCM) 10K type strain sequencing project: providing services to taxonomists for standard genome sequencing and annotation.</title>
        <authorList>
            <consortium name="The Broad Institute Genomics Platform"/>
            <consortium name="The Broad Institute Genome Sequencing Center for Infectious Disease"/>
            <person name="Wu L."/>
            <person name="Ma J."/>
        </authorList>
    </citation>
    <scope>NUCLEOTIDE SEQUENCE [LARGE SCALE GENOMIC DNA]</scope>
    <source>
        <strain evidence="2 3">JCM 13008</strain>
    </source>
</reference>
<evidence type="ECO:0000259" key="1">
    <source>
        <dbReference type="Pfam" id="PF12229"/>
    </source>
</evidence>
<feature type="domain" description="YoaR-like putative peptidoglycan binding" evidence="1">
    <location>
        <begin position="84"/>
        <end position="189"/>
    </location>
</feature>
<dbReference type="InterPro" id="IPR007391">
    <property type="entry name" value="Vancomycin_resist_VanW"/>
</dbReference>
<dbReference type="Pfam" id="PF12229">
    <property type="entry name" value="PG_binding_4"/>
    <property type="match status" value="1"/>
</dbReference>
<dbReference type="Pfam" id="PF04294">
    <property type="entry name" value="VanW"/>
    <property type="match status" value="1"/>
</dbReference>
<accession>A0ABN1TWF0</accession>
<name>A0ABN1TWF0_9ACTN</name>
<dbReference type="EMBL" id="BAAALG010000011">
    <property type="protein sequence ID" value="GAA1106111.1"/>
    <property type="molecule type" value="Genomic_DNA"/>
</dbReference>
<proteinExistence type="predicted"/>
<sequence length="581" mass="61697">MTESTKESKGGKVVAFTVLGVLALGAAGYVGAYAAAGAKVPRGTSVAGVEIGGLERNEAVAKVEEDLGSRKQVKVSIDGTTTRLATADLGISVDAAASVAEAGGGRSWSPERLWNYYTGGDDVDPVITEDTAALDAVLDSLDEKYGTAPVDGTVVFRRGQLDTTEAETGRAVDREDAREELTDALLSGDVAELELVTAEPEIDGNDVQKALDEFANPAVSAAVTLVFDKTPIRLSPAEYSAALSMVPEDGVLVPELDEARLEKVVRAKFVDDDAAPVDATVKLVKGKPRVVPSRPGVDFTPEDISATFLDLVVQTSGARKAEVKATVRDADFTTADAKALGIKEKVSTFTTYYPPATYRNVNIGRAAELIDGTVLKPGETFSLNDTVGERTVENGFTSGYMIADGVLKQDLGGGVSQMATTTFNAAFFAGLEDVEHKAHSLYFDRYPVGREATVAWGAVDLKFKNDTDHGILISAKVTPGYSSNGVVTVSMYGTKVWDITTKTGARYNYRAPGTRYLQGAGCEPNNAPASGFDIDVWRYFHKPGSKAVEKTEKFHTSYIANDKVVCGPPPGEKKKDAKTDD</sequence>
<dbReference type="RefSeq" id="WP_343995308.1">
    <property type="nucleotide sequence ID" value="NZ_BAAALG010000011.1"/>
</dbReference>
<dbReference type="InterPro" id="IPR052913">
    <property type="entry name" value="Glycopeptide_resist_protein"/>
</dbReference>
<protein>
    <submittedName>
        <fullName evidence="2">VanW family protein</fullName>
    </submittedName>
</protein>
<dbReference type="PANTHER" id="PTHR35788">
    <property type="entry name" value="EXPORTED PROTEIN-RELATED"/>
    <property type="match status" value="1"/>
</dbReference>
<evidence type="ECO:0000313" key="3">
    <source>
        <dbReference type="Proteomes" id="UP001501581"/>
    </source>
</evidence>
<dbReference type="PANTHER" id="PTHR35788:SF1">
    <property type="entry name" value="EXPORTED PROTEIN"/>
    <property type="match status" value="1"/>
</dbReference>
<dbReference type="InterPro" id="IPR022029">
    <property type="entry name" value="YoaR-like_PG-bd"/>
</dbReference>
<organism evidence="2 3">
    <name type="scientific">Nocardioides dubius</name>
    <dbReference type="NCBI Taxonomy" id="317019"/>
    <lineage>
        <taxon>Bacteria</taxon>
        <taxon>Bacillati</taxon>
        <taxon>Actinomycetota</taxon>
        <taxon>Actinomycetes</taxon>
        <taxon>Propionibacteriales</taxon>
        <taxon>Nocardioidaceae</taxon>
        <taxon>Nocardioides</taxon>
    </lineage>
</organism>
<evidence type="ECO:0000313" key="2">
    <source>
        <dbReference type="EMBL" id="GAA1106111.1"/>
    </source>
</evidence>
<gene>
    <name evidence="2" type="ORF">GCM10009668_27140</name>
</gene>
<dbReference type="Proteomes" id="UP001501581">
    <property type="component" value="Unassembled WGS sequence"/>
</dbReference>
<comment type="caution">
    <text evidence="2">The sequence shown here is derived from an EMBL/GenBank/DDBJ whole genome shotgun (WGS) entry which is preliminary data.</text>
</comment>
<keyword evidence="3" id="KW-1185">Reference proteome</keyword>